<reference evidence="1 2" key="1">
    <citation type="submission" date="2020-09" db="EMBL/GenBank/DDBJ databases">
        <title>De no assembly of potato wild relative species, Solanum commersonii.</title>
        <authorList>
            <person name="Cho K."/>
        </authorList>
    </citation>
    <scope>NUCLEOTIDE SEQUENCE [LARGE SCALE GENOMIC DNA]</scope>
    <source>
        <strain evidence="1">LZ3.2</strain>
        <tissue evidence="1">Leaf</tissue>
    </source>
</reference>
<dbReference type="Proteomes" id="UP000824120">
    <property type="component" value="Chromosome 12"/>
</dbReference>
<accession>A0A9J5WE84</accession>
<evidence type="ECO:0000313" key="1">
    <source>
        <dbReference type="EMBL" id="KAG5573797.1"/>
    </source>
</evidence>
<protein>
    <submittedName>
        <fullName evidence="1">Uncharacterized protein</fullName>
    </submittedName>
</protein>
<keyword evidence="2" id="KW-1185">Reference proteome</keyword>
<dbReference type="AlphaFoldDB" id="A0A9J5WE84"/>
<feature type="non-terminal residue" evidence="1">
    <location>
        <position position="1"/>
    </location>
</feature>
<proteinExistence type="predicted"/>
<dbReference type="EMBL" id="JACXVP010000012">
    <property type="protein sequence ID" value="KAG5573797.1"/>
    <property type="molecule type" value="Genomic_DNA"/>
</dbReference>
<gene>
    <name evidence="1" type="ORF">H5410_063563</name>
</gene>
<evidence type="ECO:0000313" key="2">
    <source>
        <dbReference type="Proteomes" id="UP000824120"/>
    </source>
</evidence>
<organism evidence="1 2">
    <name type="scientific">Solanum commersonii</name>
    <name type="common">Commerson's wild potato</name>
    <name type="synonym">Commerson's nightshade</name>
    <dbReference type="NCBI Taxonomy" id="4109"/>
    <lineage>
        <taxon>Eukaryota</taxon>
        <taxon>Viridiplantae</taxon>
        <taxon>Streptophyta</taxon>
        <taxon>Embryophyta</taxon>
        <taxon>Tracheophyta</taxon>
        <taxon>Spermatophyta</taxon>
        <taxon>Magnoliopsida</taxon>
        <taxon>eudicotyledons</taxon>
        <taxon>Gunneridae</taxon>
        <taxon>Pentapetalae</taxon>
        <taxon>asterids</taxon>
        <taxon>lamiids</taxon>
        <taxon>Solanales</taxon>
        <taxon>Solanaceae</taxon>
        <taxon>Solanoideae</taxon>
        <taxon>Solaneae</taxon>
        <taxon>Solanum</taxon>
    </lineage>
</organism>
<sequence>MVGTRSLDMDIWYRHPRRTCQAFSCLIFRSRTLDKVTLVKNLGQQVLNCRLVICSITVCVNLCNKYKEIHCLTEHQRAGYCSHNGNVSDSVVVHEYPPSSLPPTQPLLSISVMNKLSFKVCLLHYCFFLYPVLRKCMVELWIVASHIRQCIFHKLNLHPR</sequence>
<comment type="caution">
    <text evidence="1">The sequence shown here is derived from an EMBL/GenBank/DDBJ whole genome shotgun (WGS) entry which is preliminary data.</text>
</comment>
<name>A0A9J5WE84_SOLCO</name>